<feature type="compositionally biased region" description="Basic residues" evidence="1">
    <location>
        <begin position="8"/>
        <end position="17"/>
    </location>
</feature>
<dbReference type="Proteomes" id="UP000311382">
    <property type="component" value="Unassembled WGS sequence"/>
</dbReference>
<dbReference type="AlphaFoldDB" id="A0A5C5FYM8"/>
<feature type="compositionally biased region" description="Polar residues" evidence="1">
    <location>
        <begin position="20"/>
        <end position="32"/>
    </location>
</feature>
<keyword evidence="2" id="KW-0472">Membrane</keyword>
<protein>
    <submittedName>
        <fullName evidence="3">Uncharacterized protein</fullName>
    </submittedName>
</protein>
<accession>A0A5C5FYM8</accession>
<feature type="compositionally biased region" description="Polar residues" evidence="1">
    <location>
        <begin position="450"/>
        <end position="460"/>
    </location>
</feature>
<evidence type="ECO:0000313" key="3">
    <source>
        <dbReference type="EMBL" id="TNY21745.1"/>
    </source>
</evidence>
<gene>
    <name evidence="3" type="ORF">DMC30DRAFT_182095</name>
</gene>
<feature type="region of interest" description="Disordered" evidence="1">
    <location>
        <begin position="1"/>
        <end position="90"/>
    </location>
</feature>
<keyword evidence="2" id="KW-0812">Transmembrane</keyword>
<dbReference type="EMBL" id="SOZI01000037">
    <property type="protein sequence ID" value="TNY21745.1"/>
    <property type="molecule type" value="Genomic_DNA"/>
</dbReference>
<sequence length="460" mass="50060">MSAATRRVSTRRRVHRPGKTDSTLARSPSRPSLAQARNDKHSLVRLTPRRPHGTPPARPALRQSSLPRLRAPPFAQHTRPRRIEPRLKADSQQNRSIMTRLVACLAVLPKIRQGLMTLVLISSVLDLVASLVLLAYQLSLTVSFQHVVPSIVVTSFLGTCLPVWFLYSRPYAIRLPGKGDPAVGSKRDKVAKFSRSIAAELICLCGTGVWVLISVSTLHAETPGLMYHCGGYAICRMLLCVFALTWICFLFLACAFATLLASTIYFMFRRSSPFPIFTKSFLAVDWERYSGRPVNRAATVKRVRKGAKGDAAAGTNAPRTLEGDDSRFGGDGRLKRDDSCAPVLPFAHGYGHGRTGSSLNASVRSGAGTLDWDVQSTLTDATRPSTMFGAYAHPHGAGPYGSEPGTPRREDQVFVLDMGGDDEETEKATASKEAEEEKDEVAAVKELGSQEDNTTPGAAL</sequence>
<feature type="transmembrane region" description="Helical" evidence="2">
    <location>
        <begin position="148"/>
        <end position="167"/>
    </location>
</feature>
<keyword evidence="4" id="KW-1185">Reference proteome</keyword>
<comment type="caution">
    <text evidence="3">The sequence shown here is derived from an EMBL/GenBank/DDBJ whole genome shotgun (WGS) entry which is preliminary data.</text>
</comment>
<dbReference type="OrthoDB" id="2499382at2759"/>
<proteinExistence type="predicted"/>
<feature type="transmembrane region" description="Helical" evidence="2">
    <location>
        <begin position="197"/>
        <end position="216"/>
    </location>
</feature>
<evidence type="ECO:0000313" key="4">
    <source>
        <dbReference type="Proteomes" id="UP000311382"/>
    </source>
</evidence>
<feature type="transmembrane region" description="Helical" evidence="2">
    <location>
        <begin position="236"/>
        <end position="268"/>
    </location>
</feature>
<name>A0A5C5FYM8_9BASI</name>
<evidence type="ECO:0000256" key="1">
    <source>
        <dbReference type="SAM" id="MobiDB-lite"/>
    </source>
</evidence>
<evidence type="ECO:0000256" key="2">
    <source>
        <dbReference type="SAM" id="Phobius"/>
    </source>
</evidence>
<feature type="transmembrane region" description="Helical" evidence="2">
    <location>
        <begin position="115"/>
        <end position="136"/>
    </location>
</feature>
<feature type="compositionally biased region" description="Basic and acidic residues" evidence="1">
    <location>
        <begin position="426"/>
        <end position="443"/>
    </location>
</feature>
<organism evidence="3 4">
    <name type="scientific">Rhodotorula diobovata</name>
    <dbReference type="NCBI Taxonomy" id="5288"/>
    <lineage>
        <taxon>Eukaryota</taxon>
        <taxon>Fungi</taxon>
        <taxon>Dikarya</taxon>
        <taxon>Basidiomycota</taxon>
        <taxon>Pucciniomycotina</taxon>
        <taxon>Microbotryomycetes</taxon>
        <taxon>Sporidiobolales</taxon>
        <taxon>Sporidiobolaceae</taxon>
        <taxon>Rhodotorula</taxon>
    </lineage>
</organism>
<feature type="region of interest" description="Disordered" evidence="1">
    <location>
        <begin position="392"/>
        <end position="460"/>
    </location>
</feature>
<keyword evidence="2" id="KW-1133">Transmembrane helix</keyword>
<reference evidence="3 4" key="1">
    <citation type="submission" date="2019-03" db="EMBL/GenBank/DDBJ databases">
        <title>Rhodosporidium diobovatum UCD-FST 08-225 genome sequencing, assembly, and annotation.</title>
        <authorList>
            <person name="Fakankun I.U."/>
            <person name="Fristensky B."/>
            <person name="Levin D.B."/>
        </authorList>
    </citation>
    <scope>NUCLEOTIDE SEQUENCE [LARGE SCALE GENOMIC DNA]</scope>
    <source>
        <strain evidence="3 4">UCD-FST 08-225</strain>
    </source>
</reference>